<proteinExistence type="predicted"/>
<dbReference type="Pfam" id="PF13469">
    <property type="entry name" value="Sulfotransfer_3"/>
    <property type="match status" value="1"/>
</dbReference>
<sequence>MGSDCASGRHFVVIGAQRSGTTYLRTLLDEHPQIAMSEPASPEPKVFLRDDVVGHGWYDATYFSGAADGTRLGEKSTSYLEVPEVIERVRTVLGPATQVIAQLRDPVARAVSNWQLSTTHGFETRPLEQALEDNLDGPQEWDPAKTSVSPFAYLERGLYARQLAPWRDAFGDRLRVLVLEELLADPTSGASGLATTYSWLGVHPEFRPPSLGRQVNRSRVEAPRLGSVLTARLRGYFSGSDGELETFLERPLPWSRQQ</sequence>
<dbReference type="SUPFAM" id="SSF52540">
    <property type="entry name" value="P-loop containing nucleoside triphosphate hydrolases"/>
    <property type="match status" value="1"/>
</dbReference>
<accession>A0ABN2YNI0</accession>
<comment type="caution">
    <text evidence="2">The sequence shown here is derived from an EMBL/GenBank/DDBJ whole genome shotgun (WGS) entry which is preliminary data.</text>
</comment>
<dbReference type="PANTHER" id="PTHR10605:SF56">
    <property type="entry name" value="BIFUNCTIONAL HEPARAN SULFATE N-DEACETYLASE_N-SULFOTRANSFERASE"/>
    <property type="match status" value="1"/>
</dbReference>
<dbReference type="Proteomes" id="UP001500575">
    <property type="component" value="Unassembled WGS sequence"/>
</dbReference>
<keyword evidence="1" id="KW-0808">Transferase</keyword>
<dbReference type="RefSeq" id="WP_344304604.1">
    <property type="nucleotide sequence ID" value="NZ_BAAAQQ010000013.1"/>
</dbReference>
<dbReference type="Gene3D" id="3.40.50.300">
    <property type="entry name" value="P-loop containing nucleotide triphosphate hydrolases"/>
    <property type="match status" value="1"/>
</dbReference>
<evidence type="ECO:0000313" key="2">
    <source>
        <dbReference type="EMBL" id="GAA2128957.1"/>
    </source>
</evidence>
<dbReference type="EMBL" id="BAAAQQ010000013">
    <property type="protein sequence ID" value="GAA2128957.1"/>
    <property type="molecule type" value="Genomic_DNA"/>
</dbReference>
<name>A0ABN2YNI0_9ACTN</name>
<dbReference type="InterPro" id="IPR027417">
    <property type="entry name" value="P-loop_NTPase"/>
</dbReference>
<organism evidence="2 3">
    <name type="scientific">Nocardioides bigeumensis</name>
    <dbReference type="NCBI Taxonomy" id="433657"/>
    <lineage>
        <taxon>Bacteria</taxon>
        <taxon>Bacillati</taxon>
        <taxon>Actinomycetota</taxon>
        <taxon>Actinomycetes</taxon>
        <taxon>Propionibacteriales</taxon>
        <taxon>Nocardioidaceae</taxon>
        <taxon>Nocardioides</taxon>
    </lineage>
</organism>
<evidence type="ECO:0000313" key="3">
    <source>
        <dbReference type="Proteomes" id="UP001500575"/>
    </source>
</evidence>
<gene>
    <name evidence="2" type="ORF">GCM10009843_30030</name>
</gene>
<dbReference type="InterPro" id="IPR037359">
    <property type="entry name" value="NST/OST"/>
</dbReference>
<dbReference type="PANTHER" id="PTHR10605">
    <property type="entry name" value="HEPARAN SULFATE SULFOTRANSFERASE"/>
    <property type="match status" value="1"/>
</dbReference>
<evidence type="ECO:0008006" key="4">
    <source>
        <dbReference type="Google" id="ProtNLM"/>
    </source>
</evidence>
<protein>
    <recommendedName>
        <fullName evidence="4">Sulfotransferase domain-containing protein</fullName>
    </recommendedName>
</protein>
<evidence type="ECO:0000256" key="1">
    <source>
        <dbReference type="ARBA" id="ARBA00022679"/>
    </source>
</evidence>
<keyword evidence="3" id="KW-1185">Reference proteome</keyword>
<reference evidence="2 3" key="1">
    <citation type="journal article" date="2019" name="Int. J. Syst. Evol. Microbiol.">
        <title>The Global Catalogue of Microorganisms (GCM) 10K type strain sequencing project: providing services to taxonomists for standard genome sequencing and annotation.</title>
        <authorList>
            <consortium name="The Broad Institute Genomics Platform"/>
            <consortium name="The Broad Institute Genome Sequencing Center for Infectious Disease"/>
            <person name="Wu L."/>
            <person name="Ma J."/>
        </authorList>
    </citation>
    <scope>NUCLEOTIDE SEQUENCE [LARGE SCALE GENOMIC DNA]</scope>
    <source>
        <strain evidence="2 3">JCM 16021</strain>
    </source>
</reference>